<keyword evidence="8 14" id="KW-0479">Metal-binding</keyword>
<evidence type="ECO:0000259" key="18">
    <source>
        <dbReference type="Pfam" id="PF14413"/>
    </source>
</evidence>
<keyword evidence="20" id="KW-1185">Reference proteome</keyword>
<evidence type="ECO:0000259" key="17">
    <source>
        <dbReference type="Pfam" id="PF04446"/>
    </source>
</evidence>
<feature type="binding site" evidence="15">
    <location>
        <begin position="29"/>
        <end position="34"/>
    </location>
    <ligand>
        <name>GTP</name>
        <dbReference type="ChEBI" id="CHEBI:37565"/>
    </ligand>
</feature>
<dbReference type="FunFam" id="3.30.70.3000:FF:000001">
    <property type="entry name" value="tRNA(His) guanylyltransferase"/>
    <property type="match status" value="1"/>
</dbReference>
<dbReference type="GO" id="GO:0006400">
    <property type="term" value="P:tRNA modification"/>
    <property type="evidence" value="ECO:0007669"/>
    <property type="project" value="UniProtKB-UniRule"/>
</dbReference>
<keyword evidence="10 14" id="KW-0460">Magnesium</keyword>
<evidence type="ECO:0000256" key="10">
    <source>
        <dbReference type="ARBA" id="ARBA00022842"/>
    </source>
</evidence>
<evidence type="ECO:0000256" key="3">
    <source>
        <dbReference type="ARBA" id="ARBA00012511"/>
    </source>
</evidence>
<dbReference type="GO" id="GO:0005525">
    <property type="term" value="F:GTP binding"/>
    <property type="evidence" value="ECO:0007669"/>
    <property type="project" value="UniProtKB-UniRule"/>
</dbReference>
<evidence type="ECO:0000256" key="4">
    <source>
        <dbReference type="ARBA" id="ARBA00015443"/>
    </source>
</evidence>
<keyword evidence="11 14" id="KW-0342">GTP-binding</keyword>
<evidence type="ECO:0000313" key="19">
    <source>
        <dbReference type="EMBL" id="CAI5760165.1"/>
    </source>
</evidence>
<keyword evidence="5 14" id="KW-0808">Transferase</keyword>
<evidence type="ECO:0000313" key="20">
    <source>
        <dbReference type="Proteomes" id="UP001152885"/>
    </source>
</evidence>
<feature type="binding site" evidence="15">
    <location>
        <begin position="75"/>
        <end position="76"/>
    </location>
    <ligand>
        <name>GTP</name>
        <dbReference type="ChEBI" id="CHEBI:37565"/>
    </ligand>
</feature>
<feature type="binding site" evidence="16">
    <location>
        <position position="76"/>
    </location>
    <ligand>
        <name>Mg(2+)</name>
        <dbReference type="ChEBI" id="CHEBI:18420"/>
        <label>2</label>
        <note>catalytic</note>
    </ligand>
</feature>
<dbReference type="Pfam" id="PF14413">
    <property type="entry name" value="Thg1C"/>
    <property type="match status" value="1"/>
</dbReference>
<gene>
    <name evidence="19" type="ORF">CANVERA_P4675</name>
</gene>
<sequence>MANSRYEYVKQFEKENYLLQDCYIIIRVDGKSFHKFSSHYNFNKPNDEKALEVMNLTAEKIMNKYDDILMAYGDSDEYSFLLRKSCSLFDRREMKLITLFSSLMSCYYIYYWQKLIGQLDEDHLPLFDARAILYPNFNLVRDYFSWRQVDCHINNLYNTTFWNLVKLGLTPQESEKKLMGTISSDKHEILFKECDINYNNEPEMFKKGTILVKQFDNYEMQSNNLTIRQKQRYDKKLKKQSIIVKYHNDIINDNEWWNNKPWLKD</sequence>
<evidence type="ECO:0000256" key="11">
    <source>
        <dbReference type="ARBA" id="ARBA00023134"/>
    </source>
</evidence>
<feature type="domain" description="tRNAHis guanylyltransferase catalytic" evidence="17">
    <location>
        <begin position="6"/>
        <end position="135"/>
    </location>
</feature>
<evidence type="ECO:0000256" key="15">
    <source>
        <dbReference type="PIRSR" id="PIRSR028980-1"/>
    </source>
</evidence>
<evidence type="ECO:0000256" key="6">
    <source>
        <dbReference type="ARBA" id="ARBA00022694"/>
    </source>
</evidence>
<evidence type="ECO:0000256" key="7">
    <source>
        <dbReference type="ARBA" id="ARBA00022695"/>
    </source>
</evidence>
<dbReference type="InterPro" id="IPR024956">
    <property type="entry name" value="tRNAHis_GuaTrfase_cat"/>
</dbReference>
<evidence type="ECO:0000256" key="8">
    <source>
        <dbReference type="ARBA" id="ARBA00022723"/>
    </source>
</evidence>
<evidence type="ECO:0000256" key="9">
    <source>
        <dbReference type="ARBA" id="ARBA00022741"/>
    </source>
</evidence>
<keyword evidence="7 14" id="KW-0548">Nucleotidyltransferase</keyword>
<proteinExistence type="inferred from homology"/>
<comment type="cofactor">
    <cofactor evidence="16">
        <name>Mg(2+)</name>
        <dbReference type="ChEBI" id="CHEBI:18420"/>
    </cofactor>
    <text evidence="16">Binds 2 magnesium ions per subunit.</text>
</comment>
<dbReference type="EC" id="2.7.7.79" evidence="3 14"/>
<evidence type="ECO:0000256" key="13">
    <source>
        <dbReference type="ARBA" id="ARBA00047281"/>
    </source>
</evidence>
<dbReference type="Gene3D" id="3.30.70.3000">
    <property type="match status" value="1"/>
</dbReference>
<dbReference type="PIRSF" id="PIRSF028980">
    <property type="entry name" value="tRNAHis_guanylyltransferase"/>
    <property type="match status" value="1"/>
</dbReference>
<comment type="catalytic activity">
    <reaction evidence="13 14">
        <text>a 5'-end ribonucleotide-tRNA(His) + GTP + ATP + H2O = a 5'-end phospho-guanosine-ribonucleotide-tRNA(His) + AMP + 2 diphosphate + H(+)</text>
        <dbReference type="Rhea" id="RHEA:54564"/>
        <dbReference type="Rhea" id="RHEA-COMP:14193"/>
        <dbReference type="Rhea" id="RHEA-COMP:14917"/>
        <dbReference type="ChEBI" id="CHEBI:15377"/>
        <dbReference type="ChEBI" id="CHEBI:15378"/>
        <dbReference type="ChEBI" id="CHEBI:30616"/>
        <dbReference type="ChEBI" id="CHEBI:33019"/>
        <dbReference type="ChEBI" id="CHEBI:37565"/>
        <dbReference type="ChEBI" id="CHEBI:138282"/>
        <dbReference type="ChEBI" id="CHEBI:141847"/>
        <dbReference type="ChEBI" id="CHEBI:456215"/>
        <dbReference type="EC" id="2.7.7.79"/>
    </reaction>
</comment>
<evidence type="ECO:0000256" key="16">
    <source>
        <dbReference type="PIRSR" id="PIRSR028980-2"/>
    </source>
</evidence>
<evidence type="ECO:0000256" key="5">
    <source>
        <dbReference type="ARBA" id="ARBA00022679"/>
    </source>
</evidence>
<dbReference type="PANTHER" id="PTHR12729:SF6">
    <property type="entry name" value="TRNA(HIS) GUANYLYLTRANSFERASE-RELATED"/>
    <property type="match status" value="1"/>
</dbReference>
<dbReference type="GO" id="GO:0008193">
    <property type="term" value="F:tRNA guanylyltransferase activity"/>
    <property type="evidence" value="ECO:0007669"/>
    <property type="project" value="UniProtKB-UniRule"/>
</dbReference>
<comment type="function">
    <text evidence="1 14">Adds a GMP to the 5'-end of tRNA(His) after transcription and RNase P cleavage.</text>
</comment>
<feature type="binding site" evidence="16">
    <location>
        <position position="29"/>
    </location>
    <ligand>
        <name>Mg(2+)</name>
        <dbReference type="ChEBI" id="CHEBI:18420"/>
        <label>2</label>
        <note>catalytic</note>
    </ligand>
</feature>
<dbReference type="PANTHER" id="PTHR12729">
    <property type="entry name" value="TRNA(HIS) GUANYLYLTRANSFERASE-RELATED"/>
    <property type="match status" value="1"/>
</dbReference>
<evidence type="ECO:0000256" key="2">
    <source>
        <dbReference type="ARBA" id="ARBA00010113"/>
    </source>
</evidence>
<comment type="caution">
    <text evidence="19">The sequence shown here is derived from an EMBL/GenBank/DDBJ whole genome shotgun (WGS) entry which is preliminary data.</text>
</comment>
<dbReference type="AlphaFoldDB" id="A0A9W4TYV2"/>
<dbReference type="Proteomes" id="UP001152885">
    <property type="component" value="Unassembled WGS sequence"/>
</dbReference>
<name>A0A9W4TYV2_9ASCO</name>
<evidence type="ECO:0000256" key="12">
    <source>
        <dbReference type="ARBA" id="ARBA00032480"/>
    </source>
</evidence>
<dbReference type="EMBL" id="CANTUO010000006">
    <property type="protein sequence ID" value="CAI5760165.1"/>
    <property type="molecule type" value="Genomic_DNA"/>
</dbReference>
<accession>A0A9W4TYV2</accession>
<feature type="binding site" evidence="16">
    <location>
        <position position="30"/>
    </location>
    <ligand>
        <name>Mg(2+)</name>
        <dbReference type="ChEBI" id="CHEBI:18420"/>
        <label>1</label>
        <note>catalytic</note>
    </ligand>
</feature>
<dbReference type="InterPro" id="IPR025845">
    <property type="entry name" value="Thg1_C_dom"/>
</dbReference>
<dbReference type="OrthoDB" id="62560at2759"/>
<dbReference type="InterPro" id="IPR007537">
    <property type="entry name" value="tRNAHis_GuaTrfase_Thg1"/>
</dbReference>
<comment type="similarity">
    <text evidence="2 14">Belongs to the tRNA(His) guanylyltransferase family.</text>
</comment>
<evidence type="ECO:0000256" key="1">
    <source>
        <dbReference type="ARBA" id="ARBA00002939"/>
    </source>
</evidence>
<reference evidence="19" key="1">
    <citation type="submission" date="2022-12" db="EMBL/GenBank/DDBJ databases">
        <authorList>
            <person name="Brejova B."/>
        </authorList>
    </citation>
    <scope>NUCLEOTIDE SEQUENCE</scope>
</reference>
<dbReference type="Pfam" id="PF04446">
    <property type="entry name" value="Thg1"/>
    <property type="match status" value="1"/>
</dbReference>
<keyword evidence="9 14" id="KW-0547">Nucleotide-binding</keyword>
<feature type="binding site" evidence="16">
    <location>
        <position position="29"/>
    </location>
    <ligand>
        <name>Mg(2+)</name>
        <dbReference type="ChEBI" id="CHEBI:18420"/>
        <label>1</label>
        <note>catalytic</note>
    </ligand>
</feature>
<feature type="domain" description="Thg1 C-terminal" evidence="18">
    <location>
        <begin position="140"/>
        <end position="252"/>
    </location>
</feature>
<feature type="binding site" evidence="16">
    <location>
        <position position="76"/>
    </location>
    <ligand>
        <name>Mg(2+)</name>
        <dbReference type="ChEBI" id="CHEBI:18420"/>
        <label>1</label>
        <note>catalytic</note>
    </ligand>
</feature>
<dbReference type="InterPro" id="IPR038469">
    <property type="entry name" value="tRNAHis_GuaTrfase_Thg1_sf"/>
</dbReference>
<protein>
    <recommendedName>
        <fullName evidence="4 14">tRNA(His) guanylyltransferase</fullName>
        <ecNumber evidence="3 14">2.7.7.79</ecNumber>
    </recommendedName>
    <alternativeName>
        <fullName evidence="12 14">tRNA-histidine guanylyltransferase</fullName>
    </alternativeName>
</protein>
<keyword evidence="6 14" id="KW-0819">tRNA processing</keyword>
<dbReference type="GO" id="GO:0000287">
    <property type="term" value="F:magnesium ion binding"/>
    <property type="evidence" value="ECO:0007669"/>
    <property type="project" value="UniProtKB-UniRule"/>
</dbReference>
<evidence type="ECO:0000256" key="14">
    <source>
        <dbReference type="PIRNR" id="PIRNR028980"/>
    </source>
</evidence>
<organism evidence="19 20">
    <name type="scientific">Candida verbasci</name>
    <dbReference type="NCBI Taxonomy" id="1227364"/>
    <lineage>
        <taxon>Eukaryota</taxon>
        <taxon>Fungi</taxon>
        <taxon>Dikarya</taxon>
        <taxon>Ascomycota</taxon>
        <taxon>Saccharomycotina</taxon>
        <taxon>Pichiomycetes</taxon>
        <taxon>Debaryomycetaceae</taxon>
        <taxon>Candida/Lodderomyces clade</taxon>
        <taxon>Candida</taxon>
    </lineage>
</organism>